<accession>A0AAE3A4V6</accession>
<dbReference type="SUPFAM" id="SSF161098">
    <property type="entry name" value="MetI-like"/>
    <property type="match status" value="1"/>
</dbReference>
<feature type="transmembrane region" description="Helical" evidence="7">
    <location>
        <begin position="210"/>
        <end position="233"/>
    </location>
</feature>
<evidence type="ECO:0000256" key="6">
    <source>
        <dbReference type="ARBA" id="ARBA00023136"/>
    </source>
</evidence>
<dbReference type="InterPro" id="IPR050809">
    <property type="entry name" value="UgpAE/MalFG_permease"/>
</dbReference>
<dbReference type="RefSeq" id="WP_117569116.1">
    <property type="nucleotide sequence ID" value="NZ_JAJEPV010000033.1"/>
</dbReference>
<proteinExistence type="inferred from homology"/>
<feature type="domain" description="ABC transmembrane type-1" evidence="8">
    <location>
        <begin position="73"/>
        <end position="291"/>
    </location>
</feature>
<dbReference type="Proteomes" id="UP001197795">
    <property type="component" value="Unassembled WGS sequence"/>
</dbReference>
<feature type="transmembrane region" description="Helical" evidence="7">
    <location>
        <begin position="12"/>
        <end position="31"/>
    </location>
</feature>
<keyword evidence="6 7" id="KW-0472">Membrane</keyword>
<protein>
    <submittedName>
        <fullName evidence="9">ABC transporter permease subunit</fullName>
    </submittedName>
</protein>
<dbReference type="GO" id="GO:0055085">
    <property type="term" value="P:transmembrane transport"/>
    <property type="evidence" value="ECO:0007669"/>
    <property type="project" value="InterPro"/>
</dbReference>
<feature type="transmembrane region" description="Helical" evidence="7">
    <location>
        <begin position="110"/>
        <end position="133"/>
    </location>
</feature>
<dbReference type="PANTHER" id="PTHR43227:SF11">
    <property type="entry name" value="BLL4140 PROTEIN"/>
    <property type="match status" value="1"/>
</dbReference>
<evidence type="ECO:0000256" key="5">
    <source>
        <dbReference type="ARBA" id="ARBA00022989"/>
    </source>
</evidence>
<dbReference type="Pfam" id="PF00528">
    <property type="entry name" value="BPD_transp_1"/>
    <property type="match status" value="1"/>
</dbReference>
<evidence type="ECO:0000313" key="9">
    <source>
        <dbReference type="EMBL" id="MCC2120438.1"/>
    </source>
</evidence>
<dbReference type="CDD" id="cd06261">
    <property type="entry name" value="TM_PBP2"/>
    <property type="match status" value="1"/>
</dbReference>
<feature type="transmembrane region" description="Helical" evidence="7">
    <location>
        <begin position="77"/>
        <end position="98"/>
    </location>
</feature>
<evidence type="ECO:0000256" key="1">
    <source>
        <dbReference type="ARBA" id="ARBA00004651"/>
    </source>
</evidence>
<dbReference type="AlphaFoldDB" id="A0AAE3A4V6"/>
<dbReference type="PROSITE" id="PS50928">
    <property type="entry name" value="ABC_TM1"/>
    <property type="match status" value="1"/>
</dbReference>
<comment type="similarity">
    <text evidence="7">Belongs to the binding-protein-dependent transport system permease family.</text>
</comment>
<dbReference type="EMBL" id="JAJEPV010000033">
    <property type="protein sequence ID" value="MCC2120438.1"/>
    <property type="molecule type" value="Genomic_DNA"/>
</dbReference>
<dbReference type="InterPro" id="IPR000515">
    <property type="entry name" value="MetI-like"/>
</dbReference>
<evidence type="ECO:0000313" key="10">
    <source>
        <dbReference type="Proteomes" id="UP001197795"/>
    </source>
</evidence>
<evidence type="ECO:0000259" key="8">
    <source>
        <dbReference type="PROSITE" id="PS50928"/>
    </source>
</evidence>
<organism evidence="9 10">
    <name type="scientific">Waltera acetigignens</name>
    <dbReference type="NCBI Taxonomy" id="2981769"/>
    <lineage>
        <taxon>Bacteria</taxon>
        <taxon>Bacillati</taxon>
        <taxon>Bacillota</taxon>
        <taxon>Clostridia</taxon>
        <taxon>Lachnospirales</taxon>
        <taxon>Lachnospiraceae</taxon>
        <taxon>Waltera</taxon>
    </lineage>
</organism>
<keyword evidence="2 7" id="KW-0813">Transport</keyword>
<comment type="caution">
    <text evidence="9">The sequence shown here is derived from an EMBL/GenBank/DDBJ whole genome shotgun (WGS) entry which is preliminary data.</text>
</comment>
<evidence type="ECO:0000256" key="7">
    <source>
        <dbReference type="RuleBase" id="RU363032"/>
    </source>
</evidence>
<dbReference type="GO" id="GO:0005886">
    <property type="term" value="C:plasma membrane"/>
    <property type="evidence" value="ECO:0007669"/>
    <property type="project" value="UniProtKB-SubCell"/>
</dbReference>
<comment type="subcellular location">
    <subcellularLocation>
        <location evidence="1 7">Cell membrane</location>
        <topology evidence="1 7">Multi-pass membrane protein</topology>
    </subcellularLocation>
</comment>
<dbReference type="InterPro" id="IPR035906">
    <property type="entry name" value="MetI-like_sf"/>
</dbReference>
<evidence type="ECO:0000256" key="4">
    <source>
        <dbReference type="ARBA" id="ARBA00022692"/>
    </source>
</evidence>
<evidence type="ECO:0000256" key="3">
    <source>
        <dbReference type="ARBA" id="ARBA00022475"/>
    </source>
</evidence>
<reference evidence="9 10" key="1">
    <citation type="submission" date="2021-10" db="EMBL/GenBank/DDBJ databases">
        <title>Anaerobic single-cell dispensing facilitates the cultivation of human gut bacteria.</title>
        <authorList>
            <person name="Afrizal A."/>
        </authorList>
    </citation>
    <scope>NUCLEOTIDE SEQUENCE [LARGE SCALE GENOMIC DNA]</scope>
    <source>
        <strain evidence="9 10">CLA-AA-H273</strain>
    </source>
</reference>
<keyword evidence="10" id="KW-1185">Reference proteome</keyword>
<dbReference type="PANTHER" id="PTHR43227">
    <property type="entry name" value="BLL4140 PROTEIN"/>
    <property type="match status" value="1"/>
</dbReference>
<keyword evidence="3" id="KW-1003">Cell membrane</keyword>
<sequence length="305" mass="34551">MYKRLKKIKKLLPLYIMALPALVYLFINNYLPLTGMVVAFKDFDYSKGIYGSDWAGFRNFLFLFKNSVAFIITRNTILYNVAFIIINTFLGILVAILLSEVTSKKALKVYQTVILLPYLFSIVIISYLVFAFLSTDVGFINKGILEPLGKSTISWYNESKYWPIILPIVNTWKSFGFQATIYYANVISIDKSYYEAAQLDGASKLQQVRYITLVLLKPVIIMMILLAVGKIFYSDFGLFYQVTQNSGAIYSTTNTIDTYVYRTLIQTGDVGMSAAAGVYQSVVGFLIVLITNLLLRKISPEDSLF</sequence>
<keyword evidence="5 7" id="KW-1133">Transmembrane helix</keyword>
<keyword evidence="4 7" id="KW-0812">Transmembrane</keyword>
<gene>
    <name evidence="9" type="ORF">LKD75_12705</name>
</gene>
<feature type="transmembrane region" description="Helical" evidence="7">
    <location>
        <begin position="277"/>
        <end position="295"/>
    </location>
</feature>
<dbReference type="Gene3D" id="1.10.3720.10">
    <property type="entry name" value="MetI-like"/>
    <property type="match status" value="1"/>
</dbReference>
<evidence type="ECO:0000256" key="2">
    <source>
        <dbReference type="ARBA" id="ARBA00022448"/>
    </source>
</evidence>
<name>A0AAE3A4V6_9FIRM</name>